<dbReference type="AlphaFoldDB" id="A0A918BAZ2"/>
<evidence type="ECO:0000259" key="3">
    <source>
        <dbReference type="Pfam" id="PF14016"/>
    </source>
</evidence>
<feature type="region of interest" description="Disordered" evidence="1">
    <location>
        <begin position="157"/>
        <end position="194"/>
    </location>
</feature>
<dbReference type="InterPro" id="IPR025326">
    <property type="entry name" value="DUF4232"/>
</dbReference>
<proteinExistence type="predicted"/>
<feature type="signal peptide" evidence="2">
    <location>
        <begin position="1"/>
        <end position="29"/>
    </location>
</feature>
<dbReference type="Pfam" id="PF14016">
    <property type="entry name" value="DUF4232"/>
    <property type="match status" value="1"/>
</dbReference>
<feature type="domain" description="DUF4232" evidence="3">
    <location>
        <begin position="48"/>
        <end position="185"/>
    </location>
</feature>
<evidence type="ECO:0000313" key="5">
    <source>
        <dbReference type="Proteomes" id="UP000620156"/>
    </source>
</evidence>
<feature type="chain" id="PRO_5038350968" description="DUF4232 domain-containing protein" evidence="2">
    <location>
        <begin position="30"/>
        <end position="194"/>
    </location>
</feature>
<evidence type="ECO:0000313" key="4">
    <source>
        <dbReference type="EMBL" id="GGQ47281.1"/>
    </source>
</evidence>
<sequence length="194" mass="19886">MHPIRRRTASPALASVAVALAVGGCAAPAEPDPVRTSSAPPPSPSAACPASGVRIQPGPVEAAMGLRAMGVTLTNCGERPYSLNGYPDLQVLDEQREPLDVEVLEGTDPITSGLGDRGPHPVTLEPGESARTVLAWRNTVTDPTTVAVNGPYLRVTPTKGGPSEVIAPDGGLDVGNTGRLGTTAWDKEQDVSGP</sequence>
<keyword evidence="5" id="KW-1185">Reference proteome</keyword>
<evidence type="ECO:0000256" key="2">
    <source>
        <dbReference type="SAM" id="SignalP"/>
    </source>
</evidence>
<dbReference type="PROSITE" id="PS51257">
    <property type="entry name" value="PROKAR_LIPOPROTEIN"/>
    <property type="match status" value="1"/>
</dbReference>
<feature type="region of interest" description="Disordered" evidence="1">
    <location>
        <begin position="28"/>
        <end position="51"/>
    </location>
</feature>
<comment type="caution">
    <text evidence="4">The sequence shown here is derived from an EMBL/GenBank/DDBJ whole genome shotgun (WGS) entry which is preliminary data.</text>
</comment>
<evidence type="ECO:0000256" key="1">
    <source>
        <dbReference type="SAM" id="MobiDB-lite"/>
    </source>
</evidence>
<reference evidence="4" key="1">
    <citation type="journal article" date="2014" name="Int. J. Syst. Evol. Microbiol.">
        <title>Complete genome sequence of Corynebacterium casei LMG S-19264T (=DSM 44701T), isolated from a smear-ripened cheese.</title>
        <authorList>
            <consortium name="US DOE Joint Genome Institute (JGI-PGF)"/>
            <person name="Walter F."/>
            <person name="Albersmeier A."/>
            <person name="Kalinowski J."/>
            <person name="Ruckert C."/>
        </authorList>
    </citation>
    <scope>NUCLEOTIDE SEQUENCE</scope>
    <source>
        <strain evidence="4">JCM 3131</strain>
    </source>
</reference>
<gene>
    <name evidence="4" type="ORF">GCM10010145_15320</name>
</gene>
<reference evidence="4" key="2">
    <citation type="submission" date="2020-09" db="EMBL/GenBank/DDBJ databases">
        <authorList>
            <person name="Sun Q."/>
            <person name="Ohkuma M."/>
        </authorList>
    </citation>
    <scope>NUCLEOTIDE SEQUENCE</scope>
    <source>
        <strain evidence="4">JCM 3131</strain>
    </source>
</reference>
<feature type="compositionally biased region" description="Basic and acidic residues" evidence="1">
    <location>
        <begin position="185"/>
        <end position="194"/>
    </location>
</feature>
<dbReference type="EMBL" id="BMQK01000002">
    <property type="protein sequence ID" value="GGQ47281.1"/>
    <property type="molecule type" value="Genomic_DNA"/>
</dbReference>
<name>A0A918BAZ2_9ACTN</name>
<accession>A0A918BAZ2</accession>
<protein>
    <recommendedName>
        <fullName evidence="3">DUF4232 domain-containing protein</fullName>
    </recommendedName>
</protein>
<dbReference type="RefSeq" id="WP_189215891.1">
    <property type="nucleotide sequence ID" value="NZ_BMQK01000002.1"/>
</dbReference>
<dbReference type="Proteomes" id="UP000620156">
    <property type="component" value="Unassembled WGS sequence"/>
</dbReference>
<organism evidence="4 5">
    <name type="scientific">Streptomyces ruber</name>
    <dbReference type="NCBI Taxonomy" id="83378"/>
    <lineage>
        <taxon>Bacteria</taxon>
        <taxon>Bacillati</taxon>
        <taxon>Actinomycetota</taxon>
        <taxon>Actinomycetes</taxon>
        <taxon>Kitasatosporales</taxon>
        <taxon>Streptomycetaceae</taxon>
        <taxon>Streptomyces</taxon>
    </lineage>
</organism>
<keyword evidence="2" id="KW-0732">Signal</keyword>